<gene>
    <name evidence="1" type="ORF">GCM10017577_29910</name>
</gene>
<reference evidence="1" key="2">
    <citation type="submission" date="2023-01" db="EMBL/GenBank/DDBJ databases">
        <authorList>
            <person name="Sun Q."/>
            <person name="Evtushenko L."/>
        </authorList>
    </citation>
    <scope>NUCLEOTIDE SEQUENCE</scope>
    <source>
        <strain evidence="1">VKM Ac-1069</strain>
    </source>
</reference>
<name>A0A9W6L2T2_9PSEU</name>
<evidence type="ECO:0000313" key="2">
    <source>
        <dbReference type="Proteomes" id="UP001143463"/>
    </source>
</evidence>
<protein>
    <submittedName>
        <fullName evidence="1">Uncharacterized protein</fullName>
    </submittedName>
</protein>
<proteinExistence type="predicted"/>
<comment type="caution">
    <text evidence="1">The sequence shown here is derived from an EMBL/GenBank/DDBJ whole genome shotgun (WGS) entry which is preliminary data.</text>
</comment>
<organism evidence="1 2">
    <name type="scientific">Pseudonocardia halophobica</name>
    <dbReference type="NCBI Taxonomy" id="29401"/>
    <lineage>
        <taxon>Bacteria</taxon>
        <taxon>Bacillati</taxon>
        <taxon>Actinomycetota</taxon>
        <taxon>Actinomycetes</taxon>
        <taxon>Pseudonocardiales</taxon>
        <taxon>Pseudonocardiaceae</taxon>
        <taxon>Pseudonocardia</taxon>
    </lineage>
</organism>
<dbReference type="EMBL" id="BSFQ01000010">
    <property type="protein sequence ID" value="GLL11850.1"/>
    <property type="molecule type" value="Genomic_DNA"/>
</dbReference>
<keyword evidence="2" id="KW-1185">Reference proteome</keyword>
<reference evidence="1" key="1">
    <citation type="journal article" date="2014" name="Int. J. Syst. Evol. Microbiol.">
        <title>Complete genome sequence of Corynebacterium casei LMG S-19264T (=DSM 44701T), isolated from a smear-ripened cheese.</title>
        <authorList>
            <consortium name="US DOE Joint Genome Institute (JGI-PGF)"/>
            <person name="Walter F."/>
            <person name="Albersmeier A."/>
            <person name="Kalinowski J."/>
            <person name="Ruckert C."/>
        </authorList>
    </citation>
    <scope>NUCLEOTIDE SEQUENCE</scope>
    <source>
        <strain evidence="1">VKM Ac-1069</strain>
    </source>
</reference>
<accession>A0A9W6L2T2</accession>
<sequence>MPSAPHSAPVPGGWPRSAHTHTTGCYWDVQVCCWHCPPATAEPVPPPAVDAVPPAEPAVAPV</sequence>
<evidence type="ECO:0000313" key="1">
    <source>
        <dbReference type="EMBL" id="GLL11850.1"/>
    </source>
</evidence>
<dbReference type="Proteomes" id="UP001143463">
    <property type="component" value="Unassembled WGS sequence"/>
</dbReference>
<dbReference type="AlphaFoldDB" id="A0A9W6L2T2"/>